<dbReference type="Gene3D" id="3.60.21.10">
    <property type="match status" value="1"/>
</dbReference>
<feature type="domain" description="Calcineurin-like phosphoesterase" evidence="1">
    <location>
        <begin position="13"/>
        <end position="207"/>
    </location>
</feature>
<proteinExistence type="predicted"/>
<dbReference type="GO" id="GO:0016787">
    <property type="term" value="F:hydrolase activity"/>
    <property type="evidence" value="ECO:0007669"/>
    <property type="project" value="InterPro"/>
</dbReference>
<name>A6FXL1_9BACT</name>
<accession>A6FXL1</accession>
<evidence type="ECO:0000313" key="3">
    <source>
        <dbReference type="Proteomes" id="UP000005801"/>
    </source>
</evidence>
<dbReference type="InterPro" id="IPR029052">
    <property type="entry name" value="Metallo-depent_PP-like"/>
</dbReference>
<dbReference type="EMBL" id="ABCS01000002">
    <property type="protein sequence ID" value="EDM81599.1"/>
    <property type="molecule type" value="Genomic_DNA"/>
</dbReference>
<comment type="caution">
    <text evidence="2">The sequence shown here is derived from an EMBL/GenBank/DDBJ whole genome shotgun (WGS) entry which is preliminary data.</text>
</comment>
<evidence type="ECO:0000259" key="1">
    <source>
        <dbReference type="Pfam" id="PF00149"/>
    </source>
</evidence>
<evidence type="ECO:0000313" key="2">
    <source>
        <dbReference type="EMBL" id="EDM81599.1"/>
    </source>
</evidence>
<dbReference type="AlphaFoldDB" id="A6FXL1"/>
<dbReference type="Pfam" id="PF00149">
    <property type="entry name" value="Metallophos"/>
    <property type="match status" value="1"/>
</dbReference>
<organism evidence="2 3">
    <name type="scientific">Plesiocystis pacifica SIR-1</name>
    <dbReference type="NCBI Taxonomy" id="391625"/>
    <lineage>
        <taxon>Bacteria</taxon>
        <taxon>Pseudomonadati</taxon>
        <taxon>Myxococcota</taxon>
        <taxon>Polyangia</taxon>
        <taxon>Nannocystales</taxon>
        <taxon>Nannocystaceae</taxon>
        <taxon>Plesiocystis</taxon>
    </lineage>
</organism>
<dbReference type="STRING" id="391625.PPSIR1_21819"/>
<dbReference type="PANTHER" id="PTHR46546">
    <property type="entry name" value="SHEWANELLA-LIKE PROTEIN PHOSPHATASE 1"/>
    <property type="match status" value="1"/>
</dbReference>
<dbReference type="Proteomes" id="UP000005801">
    <property type="component" value="Unassembled WGS sequence"/>
</dbReference>
<keyword evidence="3" id="KW-1185">Reference proteome</keyword>
<dbReference type="SUPFAM" id="SSF56300">
    <property type="entry name" value="Metallo-dependent phosphatases"/>
    <property type="match status" value="1"/>
</dbReference>
<dbReference type="eggNOG" id="COG0639">
    <property type="taxonomic scope" value="Bacteria"/>
</dbReference>
<protein>
    <submittedName>
        <fullName evidence="2">Metallophosphoesterase</fullName>
    </submittedName>
</protein>
<dbReference type="PANTHER" id="PTHR46546:SF4">
    <property type="entry name" value="SHEWANELLA-LIKE PROTEIN PHOSPHATASE 1"/>
    <property type="match status" value="1"/>
</dbReference>
<sequence length="250" mass="26432">MDESGKWIGGSLVIVQTGDQLDRGDGEQAILELLARLQHEAKAAGGAIHILNGNHEFMNAMGDLRYVTPGGLVDFADAPGVDVADRALDPLRGKVPKGAMSRVAAFLPGRPWAKELGKRNTVVVVGDTAFVHGGVLPAYAGDITTLNREARAFLNGERSEPPKAIVDPDGPVWSRHYSDEPDASDCALLDQALAKLEVKRMVVGHTVHTEGIQSACDEKVWMVDVGMAAHYGGPTQVLVIAGAEVSVLAG</sequence>
<reference evidence="2 3" key="1">
    <citation type="submission" date="2007-06" db="EMBL/GenBank/DDBJ databases">
        <authorList>
            <person name="Shimkets L."/>
            <person name="Ferriera S."/>
            <person name="Johnson J."/>
            <person name="Kravitz S."/>
            <person name="Beeson K."/>
            <person name="Sutton G."/>
            <person name="Rogers Y.-H."/>
            <person name="Friedman R."/>
            <person name="Frazier M."/>
            <person name="Venter J.C."/>
        </authorList>
    </citation>
    <scope>NUCLEOTIDE SEQUENCE [LARGE SCALE GENOMIC DNA]</scope>
    <source>
        <strain evidence="2 3">SIR-1</strain>
    </source>
</reference>
<gene>
    <name evidence="2" type="ORF">PPSIR1_21819</name>
</gene>
<dbReference type="InterPro" id="IPR004843">
    <property type="entry name" value="Calcineurin-like_PHP"/>
</dbReference>